<name>A0A1B8PKW6_MORNO</name>
<comment type="caution">
    <text evidence="1">The sequence shown here is derived from an EMBL/GenBank/DDBJ whole genome shotgun (WGS) entry which is preliminary data.</text>
</comment>
<accession>A0A1B8PKW6</accession>
<gene>
    <name evidence="1" type="ORF">A9Z60_07745</name>
</gene>
<dbReference type="RefSeq" id="WP_066892732.1">
    <property type="nucleotide sequence ID" value="NZ_LZDN01000006.1"/>
</dbReference>
<evidence type="ECO:0000313" key="1">
    <source>
        <dbReference type="EMBL" id="OBX51471.1"/>
    </source>
</evidence>
<evidence type="ECO:0000313" key="2">
    <source>
        <dbReference type="Proteomes" id="UP000092671"/>
    </source>
</evidence>
<sequence>MSYDVMDKYDTATLACESMNWASTLIHLARQNKHHADTLLDIAHYLLDDGQIEFAKMADEFKQQL</sequence>
<reference evidence="1 2" key="1">
    <citation type="submission" date="2016-06" db="EMBL/GenBank/DDBJ databases">
        <title>Draft genome of Moraxella nonliquefaciens CCUG 60284.</title>
        <authorList>
            <person name="Salva-Serra F."/>
            <person name="Engstrom-Jakobsson H."/>
            <person name="Thorell K."/>
            <person name="Gonzales-Siles L."/>
            <person name="Karlsson R."/>
            <person name="Boulund F."/>
            <person name="Engstrand L."/>
            <person name="Kristiansson E."/>
            <person name="Moore E."/>
        </authorList>
    </citation>
    <scope>NUCLEOTIDE SEQUENCE [LARGE SCALE GENOMIC DNA]</scope>
    <source>
        <strain evidence="1 2">CCUG 60284</strain>
    </source>
</reference>
<dbReference type="EMBL" id="LZDN01000006">
    <property type="protein sequence ID" value="OBX51471.1"/>
    <property type="molecule type" value="Genomic_DNA"/>
</dbReference>
<protein>
    <submittedName>
        <fullName evidence="1">Uncharacterized protein</fullName>
    </submittedName>
</protein>
<organism evidence="1 2">
    <name type="scientific">Moraxella nonliquefaciens</name>
    <dbReference type="NCBI Taxonomy" id="478"/>
    <lineage>
        <taxon>Bacteria</taxon>
        <taxon>Pseudomonadati</taxon>
        <taxon>Pseudomonadota</taxon>
        <taxon>Gammaproteobacteria</taxon>
        <taxon>Moraxellales</taxon>
        <taxon>Moraxellaceae</taxon>
        <taxon>Moraxella</taxon>
    </lineage>
</organism>
<dbReference type="AlphaFoldDB" id="A0A1B8PKW6"/>
<proteinExistence type="predicted"/>
<dbReference type="Proteomes" id="UP000092671">
    <property type="component" value="Unassembled WGS sequence"/>
</dbReference>